<feature type="compositionally biased region" description="Acidic residues" evidence="9">
    <location>
        <begin position="43"/>
        <end position="59"/>
    </location>
</feature>
<evidence type="ECO:0000256" key="3">
    <source>
        <dbReference type="ARBA" id="ARBA00013906"/>
    </source>
</evidence>
<protein>
    <recommendedName>
        <fullName evidence="3">Pre-rRNA-processing protein ESF2</fullName>
    </recommendedName>
    <alternativeName>
        <fullName evidence="7">18S rRNA factor 2</fullName>
    </alternativeName>
    <alternativeName>
        <fullName evidence="4">Pre-rRNA-processing protein esf2</fullName>
    </alternativeName>
</protein>
<dbReference type="GO" id="GO:0003723">
    <property type="term" value="F:RNA binding"/>
    <property type="evidence" value="ECO:0007669"/>
    <property type="project" value="UniProtKB-UniRule"/>
</dbReference>
<dbReference type="GO" id="GO:0000472">
    <property type="term" value="P:endonucleolytic cleavage to generate mature 5'-end of SSU-rRNA from (SSU-rRNA, 5.8S rRNA, LSU-rRNA)"/>
    <property type="evidence" value="ECO:0007669"/>
    <property type="project" value="TreeGrafter"/>
</dbReference>
<reference evidence="11" key="2">
    <citation type="submission" date="2014-06" db="EMBL/GenBank/DDBJ databases">
        <title>The complete genome of Blastobotrys (Arxula) adeninivorans LS3 - a yeast of biotechnological interest.</title>
        <authorList>
            <person name="Kunze G."/>
            <person name="Gaillardin C."/>
            <person name="Czernicka M."/>
            <person name="Durrens P."/>
            <person name="Martin T."/>
            <person name="Boer E."/>
            <person name="Gabaldon T."/>
            <person name="Cruz J."/>
            <person name="Talla E."/>
            <person name="Marck C."/>
            <person name="Goffeau A."/>
            <person name="Barbe V."/>
            <person name="Baret P."/>
            <person name="Baronian K."/>
            <person name="Beier S."/>
            <person name="Bleykasten C."/>
            <person name="Bode R."/>
            <person name="Casaregola S."/>
            <person name="Despons L."/>
            <person name="Fairhead C."/>
            <person name="Giersberg M."/>
            <person name="Gierski P."/>
            <person name="Hahnel U."/>
            <person name="Hartmann A."/>
            <person name="Jankowska D."/>
            <person name="Jubin C."/>
            <person name="Jung P."/>
            <person name="Lafontaine I."/>
            <person name="Leh-Louis V."/>
            <person name="Lemaire M."/>
            <person name="Marcet-Houben M."/>
            <person name="Mascher M."/>
            <person name="Morel G."/>
            <person name="Richard G.-F."/>
            <person name="Riechen J."/>
            <person name="Sacerdot C."/>
            <person name="Sarkar A."/>
            <person name="Savel G."/>
            <person name="Schacherer J."/>
            <person name="Sherman D."/>
            <person name="Straub M.-L."/>
            <person name="Stein N."/>
            <person name="Thierry A."/>
            <person name="Trautwein-Schult A."/>
            <person name="Westhof E."/>
            <person name="Worch S."/>
            <person name="Dujon B."/>
            <person name="Souciet J.-L."/>
            <person name="Wincker P."/>
            <person name="Scholz U."/>
            <person name="Neuveglise N."/>
        </authorList>
    </citation>
    <scope>NUCLEOTIDE SEQUENCE</scope>
    <source>
        <strain evidence="11">LS3</strain>
    </source>
</reference>
<dbReference type="InterPro" id="IPR035979">
    <property type="entry name" value="RBD_domain_sf"/>
</dbReference>
<feature type="domain" description="RRM" evidence="10">
    <location>
        <begin position="143"/>
        <end position="225"/>
    </location>
</feature>
<evidence type="ECO:0000256" key="6">
    <source>
        <dbReference type="ARBA" id="ARBA00023242"/>
    </source>
</evidence>
<evidence type="ECO:0000256" key="8">
    <source>
        <dbReference type="PROSITE-ProRule" id="PRU00176"/>
    </source>
</evidence>
<accession>A0A060TA34</accession>
<name>A0A060TA34_BLAAD</name>
<feature type="compositionally biased region" description="Acidic residues" evidence="9">
    <location>
        <begin position="18"/>
        <end position="31"/>
    </location>
</feature>
<evidence type="ECO:0000256" key="2">
    <source>
        <dbReference type="ARBA" id="ARBA00005819"/>
    </source>
</evidence>
<gene>
    <name evidence="11" type="ORF">GNLVRS02_ARAD1D20174g</name>
</gene>
<dbReference type="AlphaFoldDB" id="A0A060TA34"/>
<evidence type="ECO:0000256" key="4">
    <source>
        <dbReference type="ARBA" id="ARBA00021800"/>
    </source>
</evidence>
<evidence type="ECO:0000313" key="11">
    <source>
        <dbReference type="EMBL" id="CDP37818.1"/>
    </source>
</evidence>
<dbReference type="PANTHER" id="PTHR12311:SF7">
    <property type="entry name" value="ACTIVATOR OF BASAL TRANSCRIPTION 1"/>
    <property type="match status" value="1"/>
</dbReference>
<evidence type="ECO:0000256" key="7">
    <source>
        <dbReference type="ARBA" id="ARBA00032634"/>
    </source>
</evidence>
<dbReference type="PANTHER" id="PTHR12311">
    <property type="entry name" value="ACTIVATOR OF BASAL TRANSCRIPTION 1"/>
    <property type="match status" value="1"/>
</dbReference>
<comment type="similarity">
    <text evidence="2">Belongs to the ESF2/ABP1 family.</text>
</comment>
<dbReference type="GO" id="GO:0000480">
    <property type="term" value="P:endonucleolytic cleavage in 5'-ETS of tricistronic rRNA transcript (SSU-rRNA, 5.8S rRNA, LSU-rRNA)"/>
    <property type="evidence" value="ECO:0007669"/>
    <property type="project" value="TreeGrafter"/>
</dbReference>
<feature type="compositionally biased region" description="Acidic residues" evidence="9">
    <location>
        <begin position="74"/>
        <end position="107"/>
    </location>
</feature>
<keyword evidence="5 8" id="KW-0694">RNA-binding</keyword>
<organism evidence="11">
    <name type="scientific">Blastobotrys adeninivorans</name>
    <name type="common">Yeast</name>
    <name type="synonym">Arxula adeninivorans</name>
    <dbReference type="NCBI Taxonomy" id="409370"/>
    <lineage>
        <taxon>Eukaryota</taxon>
        <taxon>Fungi</taxon>
        <taxon>Dikarya</taxon>
        <taxon>Ascomycota</taxon>
        <taxon>Saccharomycotina</taxon>
        <taxon>Dipodascomycetes</taxon>
        <taxon>Dipodascales</taxon>
        <taxon>Trichomonascaceae</taxon>
        <taxon>Blastobotrys</taxon>
    </lineage>
</organism>
<dbReference type="PhylomeDB" id="A0A060TA34"/>
<dbReference type="InterPro" id="IPR039119">
    <property type="entry name" value="ABT1/Esf2"/>
</dbReference>
<dbReference type="Pfam" id="PF00076">
    <property type="entry name" value="RRM_1"/>
    <property type="match status" value="1"/>
</dbReference>
<feature type="region of interest" description="Disordered" evidence="9">
    <location>
        <begin position="1"/>
        <end position="125"/>
    </location>
</feature>
<dbReference type="InterPro" id="IPR000504">
    <property type="entry name" value="RRM_dom"/>
</dbReference>
<feature type="compositionally biased region" description="Basic and acidic residues" evidence="9">
    <location>
        <begin position="292"/>
        <end position="312"/>
    </location>
</feature>
<evidence type="ECO:0000259" key="10">
    <source>
        <dbReference type="PROSITE" id="PS50102"/>
    </source>
</evidence>
<evidence type="ECO:0000256" key="5">
    <source>
        <dbReference type="ARBA" id="ARBA00022884"/>
    </source>
</evidence>
<proteinExistence type="inferred from homology"/>
<dbReference type="GO" id="GO:0034462">
    <property type="term" value="P:small-subunit processome assembly"/>
    <property type="evidence" value="ECO:0007669"/>
    <property type="project" value="TreeGrafter"/>
</dbReference>
<dbReference type="GO" id="GO:0005730">
    <property type="term" value="C:nucleolus"/>
    <property type="evidence" value="ECO:0007669"/>
    <property type="project" value="UniProtKB-SubCell"/>
</dbReference>
<sequence>MARITPRKSAADFFSVGSDEESDRMSDEELSEQVKGSGNGNDFESDNDDDDEGYDSEEEEKGRSSIIKSQSENFSEDEDEADEDGEDEEGADEDGDDNEEESEDGEEVGGKRKRNDKGAGSKKLKTISQEDLEDKLKKIKKTGVVYISRIPPFMKPEKLRHILSRFGEVDRIFLAPEDAKARARRVKYGGNKKKKYTEGWAEFKKKRCAKLAAETLNGNKIGGKKGNFYYDDILNVKYLHKFKWHDLTDQIALENQSRQEKMRAEIAQATRESKTFIENVEKSKMIQGIQQKRQEKGKDTVDEVRRSFDQRKTSTRVAGKSKQTKDEKLANVLSKVF</sequence>
<dbReference type="Gene3D" id="3.30.70.330">
    <property type="match status" value="1"/>
</dbReference>
<dbReference type="EMBL" id="HG937694">
    <property type="protein sequence ID" value="CDP37818.1"/>
    <property type="molecule type" value="Genomic_DNA"/>
</dbReference>
<feature type="compositionally biased region" description="Basic residues" evidence="9">
    <location>
        <begin position="111"/>
        <end position="125"/>
    </location>
</feature>
<dbReference type="InterPro" id="IPR034353">
    <property type="entry name" value="ABT1/ESF2_RRM"/>
</dbReference>
<evidence type="ECO:0000256" key="1">
    <source>
        <dbReference type="ARBA" id="ARBA00004604"/>
    </source>
</evidence>
<dbReference type="GO" id="GO:0000447">
    <property type="term" value="P:endonucleolytic cleavage in ITS1 to separate SSU-rRNA from 5.8S rRNA and LSU-rRNA from tricistronic rRNA transcript (SSU-rRNA, 5.8S rRNA, LSU-rRNA)"/>
    <property type="evidence" value="ECO:0007669"/>
    <property type="project" value="TreeGrafter"/>
</dbReference>
<reference evidence="11" key="1">
    <citation type="submission" date="2014-02" db="EMBL/GenBank/DDBJ databases">
        <authorList>
            <person name="Genoscope - CEA"/>
        </authorList>
    </citation>
    <scope>NUCLEOTIDE SEQUENCE</scope>
    <source>
        <strain evidence="11">LS3</strain>
    </source>
</reference>
<keyword evidence="6" id="KW-0539">Nucleus</keyword>
<dbReference type="InterPro" id="IPR012677">
    <property type="entry name" value="Nucleotide-bd_a/b_plait_sf"/>
</dbReference>
<dbReference type="SUPFAM" id="SSF54928">
    <property type="entry name" value="RNA-binding domain, RBD"/>
    <property type="match status" value="1"/>
</dbReference>
<evidence type="ECO:0000256" key="9">
    <source>
        <dbReference type="SAM" id="MobiDB-lite"/>
    </source>
</evidence>
<comment type="subcellular location">
    <subcellularLocation>
        <location evidence="1">Nucleus</location>
        <location evidence="1">Nucleolus</location>
    </subcellularLocation>
</comment>
<dbReference type="PROSITE" id="PS50102">
    <property type="entry name" value="RRM"/>
    <property type="match status" value="1"/>
</dbReference>
<feature type="region of interest" description="Disordered" evidence="9">
    <location>
        <begin position="288"/>
        <end position="324"/>
    </location>
</feature>
<dbReference type="CDD" id="cd12263">
    <property type="entry name" value="RRM_ABT1_like"/>
    <property type="match status" value="1"/>
</dbReference>